<dbReference type="InterPro" id="IPR038662">
    <property type="entry name" value="ATP_synth_F0_csu_sf"/>
</dbReference>
<dbReference type="Proteomes" id="UP000266262">
    <property type="component" value="Unassembled WGS sequence"/>
</dbReference>
<evidence type="ECO:0000256" key="8">
    <source>
        <dbReference type="ARBA" id="ARBA00022989"/>
    </source>
</evidence>
<keyword evidence="12" id="KW-0066">ATP synthesis</keyword>
<dbReference type="Gene3D" id="1.20.20.10">
    <property type="entry name" value="F1F0 ATP synthase subunit C"/>
    <property type="match status" value="1"/>
</dbReference>
<feature type="domain" description="V-ATPase proteolipid subunit C-like" evidence="18">
    <location>
        <begin position="12"/>
        <end position="75"/>
    </location>
</feature>
<dbReference type="FunFam" id="1.20.20.10:FF:000002">
    <property type="entry name" value="ATP synthase subunit c"/>
    <property type="match status" value="1"/>
</dbReference>
<dbReference type="GO" id="GO:0008289">
    <property type="term" value="F:lipid binding"/>
    <property type="evidence" value="ECO:0007669"/>
    <property type="project" value="UniProtKB-KW"/>
</dbReference>
<dbReference type="GO" id="GO:0016787">
    <property type="term" value="F:hydrolase activity"/>
    <property type="evidence" value="ECO:0007669"/>
    <property type="project" value="UniProtKB-KW"/>
</dbReference>
<reference evidence="21" key="2">
    <citation type="submission" date="2016-08" db="EMBL/GenBank/DDBJ databases">
        <authorList>
            <person name="Holder M.E."/>
            <person name="Ajami N.J."/>
            <person name="Petrosino J.F."/>
        </authorList>
    </citation>
    <scope>NUCLEOTIDE SEQUENCE [LARGE SCALE GENOMIC DNA]</scope>
    <source>
        <strain evidence="21">F0677</strain>
    </source>
</reference>
<dbReference type="STRING" id="39950.BCB69_00370"/>
<evidence type="ECO:0000256" key="2">
    <source>
        <dbReference type="ARBA" id="ARBA00006704"/>
    </source>
</evidence>
<evidence type="ECO:0000313" key="21">
    <source>
        <dbReference type="Proteomes" id="UP000094757"/>
    </source>
</evidence>
<dbReference type="NCBIfam" id="TIGR01260">
    <property type="entry name" value="ATP_synt_c"/>
    <property type="match status" value="1"/>
</dbReference>
<evidence type="ECO:0000313" key="19">
    <source>
        <dbReference type="EMBL" id="AOH38581.1"/>
    </source>
</evidence>
<dbReference type="GO" id="GO:0033177">
    <property type="term" value="C:proton-transporting two-sector ATPase complex, proton-transporting domain"/>
    <property type="evidence" value="ECO:0007669"/>
    <property type="project" value="InterPro"/>
</dbReference>
<evidence type="ECO:0000256" key="10">
    <source>
        <dbReference type="ARBA" id="ARBA00023121"/>
    </source>
</evidence>
<keyword evidence="3" id="KW-0813">Transport</keyword>
<keyword evidence="4" id="KW-1003">Cell membrane</keyword>
<keyword evidence="7" id="KW-0375">Hydrogen ion transport</keyword>
<comment type="similarity">
    <text evidence="2">Belongs to the ATPase C chain family.</text>
</comment>
<protein>
    <recommendedName>
        <fullName evidence="15">ATP synthase F(0) sector subunit c</fullName>
    </recommendedName>
    <alternativeName>
        <fullName evidence="16">F-type ATPase subunit c</fullName>
    </alternativeName>
    <alternativeName>
        <fullName evidence="14">Lipid-binding protein</fullName>
    </alternativeName>
</protein>
<sequence length="83" mass="8651">MDQTIVIQYSLIAATIISAIASISAAFNDSKVAKAAIDGTTRQPEMAGQLFTNMLVGIGMVESIPIIAIVIAIVLVFANPFLG</sequence>
<evidence type="ECO:0000256" key="11">
    <source>
        <dbReference type="ARBA" id="ARBA00023136"/>
    </source>
</evidence>
<dbReference type="AlphaFoldDB" id="A0A1B3WCA5"/>
<evidence type="ECO:0000256" key="15">
    <source>
        <dbReference type="ARBA" id="ARBA00032200"/>
    </source>
</evidence>
<feature type="transmembrane region" description="Helical" evidence="17">
    <location>
        <begin position="6"/>
        <end position="29"/>
    </location>
</feature>
<evidence type="ECO:0000256" key="5">
    <source>
        <dbReference type="ARBA" id="ARBA00022547"/>
    </source>
</evidence>
<dbReference type="GO" id="GO:0005886">
    <property type="term" value="C:plasma membrane"/>
    <property type="evidence" value="ECO:0007669"/>
    <property type="project" value="UniProtKB-SubCell"/>
</dbReference>
<dbReference type="InterPro" id="IPR020537">
    <property type="entry name" value="ATP_synth_F0_csu_DDCD_BS"/>
</dbReference>
<gene>
    <name evidence="20" type="primary">atpE</name>
    <name evidence="19" type="ORF">BCB69_00370</name>
    <name evidence="20" type="ORF">DX915_02820</name>
</gene>
<dbReference type="Pfam" id="PF00137">
    <property type="entry name" value="ATP-synt_C"/>
    <property type="match status" value="1"/>
</dbReference>
<keyword evidence="9" id="KW-0406">Ion transport</keyword>
<dbReference type="RefSeq" id="WP_022513666.1">
    <property type="nucleotide sequence ID" value="NZ_CP017037.1"/>
</dbReference>
<dbReference type="EMBL" id="QWKU01000001">
    <property type="protein sequence ID" value="RID94467.1"/>
    <property type="molecule type" value="Genomic_DNA"/>
</dbReference>
<dbReference type="OrthoDB" id="2357540at2"/>
<dbReference type="PRINTS" id="PR00124">
    <property type="entry name" value="ATPASEC"/>
</dbReference>
<dbReference type="InterPro" id="IPR000454">
    <property type="entry name" value="ATP_synth_F0_csu"/>
</dbReference>
<keyword evidence="11 17" id="KW-0472">Membrane</keyword>
<keyword evidence="5" id="KW-0138">CF(0)</keyword>
<dbReference type="Proteomes" id="UP000094757">
    <property type="component" value="Chromosome"/>
</dbReference>
<evidence type="ECO:0000256" key="3">
    <source>
        <dbReference type="ARBA" id="ARBA00022448"/>
    </source>
</evidence>
<evidence type="ECO:0000256" key="4">
    <source>
        <dbReference type="ARBA" id="ARBA00022475"/>
    </source>
</evidence>
<dbReference type="KEGG" id="dpn:BCB69_00370"/>
<keyword evidence="6 17" id="KW-0812">Transmembrane</keyword>
<keyword evidence="8 17" id="KW-1133">Transmembrane helix</keyword>
<evidence type="ECO:0000256" key="17">
    <source>
        <dbReference type="SAM" id="Phobius"/>
    </source>
</evidence>
<evidence type="ECO:0000313" key="20">
    <source>
        <dbReference type="EMBL" id="RID94467.1"/>
    </source>
</evidence>
<evidence type="ECO:0000256" key="9">
    <source>
        <dbReference type="ARBA" id="ARBA00023065"/>
    </source>
</evidence>
<keyword evidence="20" id="KW-0378">Hydrolase</keyword>
<dbReference type="SUPFAM" id="SSF81333">
    <property type="entry name" value="F1F0 ATP synthase subunit C"/>
    <property type="match status" value="1"/>
</dbReference>
<keyword evidence="22" id="KW-1185">Reference proteome</keyword>
<feature type="transmembrane region" description="Helical" evidence="17">
    <location>
        <begin position="50"/>
        <end position="78"/>
    </location>
</feature>
<keyword evidence="10" id="KW-0446">Lipid-binding</keyword>
<dbReference type="GO" id="GO:0045259">
    <property type="term" value="C:proton-transporting ATP synthase complex"/>
    <property type="evidence" value="ECO:0007669"/>
    <property type="project" value="UniProtKB-KW"/>
</dbReference>
<name>A0A1B3WCA5_9FIRM</name>
<evidence type="ECO:0000256" key="14">
    <source>
        <dbReference type="ARBA" id="ARBA00030961"/>
    </source>
</evidence>
<dbReference type="GO" id="GO:0015986">
    <property type="term" value="P:proton motive force-driven ATP synthesis"/>
    <property type="evidence" value="ECO:0007669"/>
    <property type="project" value="InterPro"/>
</dbReference>
<evidence type="ECO:0000256" key="7">
    <source>
        <dbReference type="ARBA" id="ARBA00022781"/>
    </source>
</evidence>
<dbReference type="InterPro" id="IPR002379">
    <property type="entry name" value="ATPase_proteolipid_c-like_dom"/>
</dbReference>
<dbReference type="InterPro" id="IPR005953">
    <property type="entry name" value="ATP_synth_csu_bac/chlpt"/>
</dbReference>
<dbReference type="EMBL" id="CP017037">
    <property type="protein sequence ID" value="AOH38581.1"/>
    <property type="molecule type" value="Genomic_DNA"/>
</dbReference>
<evidence type="ECO:0000256" key="13">
    <source>
        <dbReference type="ARBA" id="ARBA00025198"/>
    </source>
</evidence>
<evidence type="ECO:0000256" key="16">
    <source>
        <dbReference type="ARBA" id="ARBA00032887"/>
    </source>
</evidence>
<evidence type="ECO:0000313" key="22">
    <source>
        <dbReference type="Proteomes" id="UP000266262"/>
    </source>
</evidence>
<reference evidence="19" key="1">
    <citation type="submission" date="2016-08" db="EMBL/GenBank/DDBJ databases">
        <authorList>
            <person name="Seilhamer J.J."/>
        </authorList>
    </citation>
    <scope>NUCLEOTIDE SEQUENCE [LARGE SCALE GENOMIC DNA]</scope>
    <source>
        <strain evidence="19">F0677</strain>
    </source>
</reference>
<comment type="function">
    <text evidence="13">F(1)F(0) ATP synthase produces ATP from ADP in the presence of a proton or sodium gradient. F-type ATPases consist of two structural domains, F(1) containing the extramembraneous catalytic core and F(0) containing the membrane proton channel, linked together by a central stalk and a peripheral stalk. During catalysis, ATP synthesis in the catalytic domain of F(1) is coupled via a rotary mechanism of the central stalk subunits to proton translocation.</text>
</comment>
<evidence type="ECO:0000256" key="1">
    <source>
        <dbReference type="ARBA" id="ARBA00004651"/>
    </source>
</evidence>
<evidence type="ECO:0000256" key="6">
    <source>
        <dbReference type="ARBA" id="ARBA00022692"/>
    </source>
</evidence>
<evidence type="ECO:0000256" key="12">
    <source>
        <dbReference type="ARBA" id="ARBA00023310"/>
    </source>
</evidence>
<organism evidence="19 21">
    <name type="scientific">Dialister pneumosintes</name>
    <dbReference type="NCBI Taxonomy" id="39950"/>
    <lineage>
        <taxon>Bacteria</taxon>
        <taxon>Bacillati</taxon>
        <taxon>Bacillota</taxon>
        <taxon>Negativicutes</taxon>
        <taxon>Veillonellales</taxon>
        <taxon>Veillonellaceae</taxon>
        <taxon>Dialister</taxon>
    </lineage>
</organism>
<dbReference type="InterPro" id="IPR035921">
    <property type="entry name" value="F/V-ATP_Csub_sf"/>
</dbReference>
<comment type="subcellular location">
    <subcellularLocation>
        <location evidence="1">Cell membrane</location>
        <topology evidence="1">Multi-pass membrane protein</topology>
    </subcellularLocation>
</comment>
<dbReference type="GO" id="GO:0015078">
    <property type="term" value="F:proton transmembrane transporter activity"/>
    <property type="evidence" value="ECO:0007669"/>
    <property type="project" value="InterPro"/>
</dbReference>
<dbReference type="PROSITE" id="PS00605">
    <property type="entry name" value="ATPASE_C"/>
    <property type="match status" value="1"/>
</dbReference>
<accession>A0A1B3WCA5</accession>
<reference evidence="20 22" key="3">
    <citation type="submission" date="2018-08" db="EMBL/GenBank/DDBJ databases">
        <title>Draft genome sequence of Dialister pneumosintes KCOM 1685.</title>
        <authorList>
            <person name="Kook J.-K."/>
            <person name="Park S.-N."/>
            <person name="Lim Y.K."/>
        </authorList>
    </citation>
    <scope>NUCLEOTIDE SEQUENCE [LARGE SCALE GENOMIC DNA]</scope>
    <source>
        <strain evidence="20 22">KCOM 1685</strain>
    </source>
</reference>
<proteinExistence type="inferred from homology"/>
<evidence type="ECO:0000259" key="18">
    <source>
        <dbReference type="Pfam" id="PF00137"/>
    </source>
</evidence>
<dbReference type="CDD" id="cd18185">
    <property type="entry name" value="ATP-synt_Fo_c_ATPE"/>
    <property type="match status" value="1"/>
</dbReference>